<accession>A0A644VA24</accession>
<dbReference type="SUPFAM" id="SSF55729">
    <property type="entry name" value="Acyl-CoA N-acyltransferases (Nat)"/>
    <property type="match status" value="1"/>
</dbReference>
<dbReference type="AlphaFoldDB" id="A0A644VA24"/>
<gene>
    <name evidence="2" type="ORF">SDC9_33908</name>
</gene>
<dbReference type="PANTHER" id="PTHR42791">
    <property type="entry name" value="GNAT FAMILY ACETYLTRANSFERASE"/>
    <property type="match status" value="1"/>
</dbReference>
<reference evidence="2" key="1">
    <citation type="submission" date="2019-08" db="EMBL/GenBank/DDBJ databases">
        <authorList>
            <person name="Kucharzyk K."/>
            <person name="Murdoch R.W."/>
            <person name="Higgins S."/>
            <person name="Loffler F."/>
        </authorList>
    </citation>
    <scope>NUCLEOTIDE SEQUENCE</scope>
</reference>
<protein>
    <recommendedName>
        <fullName evidence="1">N-acetyltransferase domain-containing protein</fullName>
    </recommendedName>
</protein>
<proteinExistence type="predicted"/>
<comment type="caution">
    <text evidence="2">The sequence shown here is derived from an EMBL/GenBank/DDBJ whole genome shotgun (WGS) entry which is preliminary data.</text>
</comment>
<dbReference type="Gene3D" id="3.40.630.30">
    <property type="match status" value="1"/>
</dbReference>
<evidence type="ECO:0000313" key="2">
    <source>
        <dbReference type="EMBL" id="MPL87895.1"/>
    </source>
</evidence>
<dbReference type="PANTHER" id="PTHR42791:SF1">
    <property type="entry name" value="N-ACETYLTRANSFERASE DOMAIN-CONTAINING PROTEIN"/>
    <property type="match status" value="1"/>
</dbReference>
<dbReference type="InterPro" id="IPR016181">
    <property type="entry name" value="Acyl_CoA_acyltransferase"/>
</dbReference>
<dbReference type="EMBL" id="VSSQ01000246">
    <property type="protein sequence ID" value="MPL87895.1"/>
    <property type="molecule type" value="Genomic_DNA"/>
</dbReference>
<name>A0A644VA24_9ZZZZ</name>
<feature type="domain" description="N-acetyltransferase" evidence="1">
    <location>
        <begin position="63"/>
        <end position="216"/>
    </location>
</feature>
<dbReference type="PROSITE" id="PS51186">
    <property type="entry name" value="GNAT"/>
    <property type="match status" value="1"/>
</dbReference>
<dbReference type="InterPro" id="IPR052523">
    <property type="entry name" value="Trichothecene_AcTrans"/>
</dbReference>
<dbReference type="InterPro" id="IPR000182">
    <property type="entry name" value="GNAT_dom"/>
</dbReference>
<dbReference type="CDD" id="cd04301">
    <property type="entry name" value="NAT_SF"/>
    <property type="match status" value="1"/>
</dbReference>
<sequence>MTSADVKIEKLQQSDIEKVAALLADTFETNPAYALIFKKKDTLWDGLYWLFKTNLILINKRGTVTSVAKEKATGNIIGVYSLLPPGGVKSAFSDYWHIDLPQFIVKFGFGTLQKMLGMDSYNKQLLNEAIHTNEYYYLSMVAIKQEYRGEGIGSFIIRNCIDELKSRERKCHLVGLTTQLPENVTFYAKLGFQKLNEGEVQFKENRYYNYNIKYDL</sequence>
<organism evidence="2">
    <name type="scientific">bioreactor metagenome</name>
    <dbReference type="NCBI Taxonomy" id="1076179"/>
    <lineage>
        <taxon>unclassified sequences</taxon>
        <taxon>metagenomes</taxon>
        <taxon>ecological metagenomes</taxon>
    </lineage>
</organism>
<dbReference type="GO" id="GO:0016747">
    <property type="term" value="F:acyltransferase activity, transferring groups other than amino-acyl groups"/>
    <property type="evidence" value="ECO:0007669"/>
    <property type="project" value="InterPro"/>
</dbReference>
<evidence type="ECO:0000259" key="1">
    <source>
        <dbReference type="PROSITE" id="PS51186"/>
    </source>
</evidence>
<dbReference type="Pfam" id="PF13508">
    <property type="entry name" value="Acetyltransf_7"/>
    <property type="match status" value="1"/>
</dbReference>